<evidence type="ECO:0000256" key="4">
    <source>
        <dbReference type="ARBA" id="ARBA00022519"/>
    </source>
</evidence>
<dbReference type="Gene3D" id="1.10.3720.10">
    <property type="entry name" value="MetI-like"/>
    <property type="match status" value="2"/>
</dbReference>
<dbReference type="GO" id="GO:0005886">
    <property type="term" value="C:plasma membrane"/>
    <property type="evidence" value="ECO:0007669"/>
    <property type="project" value="UniProtKB-SubCell"/>
</dbReference>
<dbReference type="PROSITE" id="PS50928">
    <property type="entry name" value="ABC_TM1"/>
    <property type="match status" value="2"/>
</dbReference>
<evidence type="ECO:0000256" key="3">
    <source>
        <dbReference type="ARBA" id="ARBA00022475"/>
    </source>
</evidence>
<keyword evidence="2 8" id="KW-0813">Transport</keyword>
<evidence type="ECO:0000313" key="10">
    <source>
        <dbReference type="EMBL" id="PZW51137.1"/>
    </source>
</evidence>
<reference evidence="10 11" key="1">
    <citation type="submission" date="2018-06" db="EMBL/GenBank/DDBJ databases">
        <title>Genomic Encyclopedia of Archaeal and Bacterial Type Strains, Phase II (KMG-II): from individual species to whole genera.</title>
        <authorList>
            <person name="Goeker M."/>
        </authorList>
    </citation>
    <scope>NUCLEOTIDE SEQUENCE [LARGE SCALE GENOMIC DNA]</scope>
    <source>
        <strain evidence="10 11">DSM 24525</strain>
    </source>
</reference>
<keyword evidence="11" id="KW-1185">Reference proteome</keyword>
<proteinExistence type="inferred from homology"/>
<accession>A0A2W7JF68</accession>
<evidence type="ECO:0000256" key="2">
    <source>
        <dbReference type="ARBA" id="ARBA00022448"/>
    </source>
</evidence>
<protein>
    <submittedName>
        <fullName evidence="10">Iron(III) transport system permease protein</fullName>
    </submittedName>
</protein>
<feature type="transmembrane region" description="Helical" evidence="8">
    <location>
        <begin position="181"/>
        <end position="211"/>
    </location>
</feature>
<feature type="domain" description="ABC transmembrane type-1" evidence="9">
    <location>
        <begin position="45"/>
        <end position="251"/>
    </location>
</feature>
<keyword evidence="4" id="KW-0997">Cell inner membrane</keyword>
<feature type="transmembrane region" description="Helical" evidence="8">
    <location>
        <begin position="449"/>
        <end position="470"/>
    </location>
</feature>
<keyword evidence="6 8" id="KW-1133">Transmembrane helix</keyword>
<keyword evidence="7 8" id="KW-0472">Membrane</keyword>
<dbReference type="PANTHER" id="PTHR43357">
    <property type="entry name" value="INNER MEMBRANE ABC TRANSPORTER PERMEASE PROTEIN YDCV"/>
    <property type="match status" value="1"/>
</dbReference>
<feature type="transmembrane region" description="Helical" evidence="8">
    <location>
        <begin position="476"/>
        <end position="495"/>
    </location>
</feature>
<evidence type="ECO:0000256" key="6">
    <source>
        <dbReference type="ARBA" id="ARBA00022989"/>
    </source>
</evidence>
<feature type="domain" description="ABC transmembrane type-1" evidence="9">
    <location>
        <begin position="335"/>
        <end position="520"/>
    </location>
</feature>
<feature type="transmembrane region" description="Helical" evidence="8">
    <location>
        <begin position="268"/>
        <end position="289"/>
    </location>
</feature>
<keyword evidence="3" id="KW-1003">Cell membrane</keyword>
<comment type="subcellular location">
    <subcellularLocation>
        <location evidence="1">Cell inner membrane</location>
        <topology evidence="1">Multi-pass membrane protein</topology>
    </subcellularLocation>
    <subcellularLocation>
        <location evidence="8">Cell membrane</location>
        <topology evidence="8">Multi-pass membrane protein</topology>
    </subcellularLocation>
</comment>
<keyword evidence="5 8" id="KW-0812">Transmembrane</keyword>
<dbReference type="Proteomes" id="UP000249688">
    <property type="component" value="Unassembled WGS sequence"/>
</dbReference>
<dbReference type="InterPro" id="IPR000515">
    <property type="entry name" value="MetI-like"/>
</dbReference>
<dbReference type="InterPro" id="IPR035906">
    <property type="entry name" value="MetI-like_sf"/>
</dbReference>
<feature type="transmembrane region" description="Helical" evidence="8">
    <location>
        <begin position="334"/>
        <end position="360"/>
    </location>
</feature>
<dbReference type="EMBL" id="QKYU01000001">
    <property type="protein sequence ID" value="PZW51137.1"/>
    <property type="molecule type" value="Genomic_DNA"/>
</dbReference>
<name>A0A2W7JF68_9PROT</name>
<feature type="transmembrane region" description="Helical" evidence="8">
    <location>
        <begin position="125"/>
        <end position="151"/>
    </location>
</feature>
<feature type="transmembrane region" description="Helical" evidence="8">
    <location>
        <begin position="380"/>
        <end position="410"/>
    </location>
</feature>
<evidence type="ECO:0000256" key="5">
    <source>
        <dbReference type="ARBA" id="ARBA00022692"/>
    </source>
</evidence>
<sequence length="538" mass="53590">MSASKGQAAALGWLLLIGALPLARLLAELFRGAGLPDDPAIWRAAGRSLALAAGTTAVALALGVTLAAVLLLRRIPGRRVLLFGAILPLLVPPQVMALAVSQAAGPASPLLLALGLAPPLGAANLAYTPAAMMLVLGVQSAPLVLLAIAALCRRLPDEAMMAARSLGCTPGAALRRVAWPLLLPGVLAGAGLAWIAALGNFGVAASLGIPARWPVLTVLLWQRLGTGGPQALSQAASLAVVLAGLALPGLAAQVFAARRRPLPEGRPFAPLPLRGGGGVALVVAAYLLLVLGLPLLALAATALVPALGMALGLETLTARHFAAALAPGAQTARAVAVSLGLSAGAACVLALAALPVALALRARPVRIAAAIADLPQALPGAVTAVAAILVVLPWGGALYGSTWLIGLAYLTRFQALALRPVAAAAARLDPRLDFAARGMAAGLYWRARAVWLPPLAPALAAGGLVVTLLAVNEVTVSALLVGPGAVTLGTLVFNLQDAGQAPLAAATSLLALGLVAALMAAATLAGRGLPAGTLPWRP</sequence>
<evidence type="ECO:0000259" key="9">
    <source>
        <dbReference type="PROSITE" id="PS50928"/>
    </source>
</evidence>
<feature type="transmembrane region" description="Helical" evidence="8">
    <location>
        <begin position="502"/>
        <end position="525"/>
    </location>
</feature>
<evidence type="ECO:0000256" key="7">
    <source>
        <dbReference type="ARBA" id="ARBA00023136"/>
    </source>
</evidence>
<evidence type="ECO:0000256" key="8">
    <source>
        <dbReference type="RuleBase" id="RU363032"/>
    </source>
</evidence>
<dbReference type="Pfam" id="PF00528">
    <property type="entry name" value="BPD_transp_1"/>
    <property type="match status" value="1"/>
</dbReference>
<feature type="transmembrane region" description="Helical" evidence="8">
    <location>
        <begin position="231"/>
        <end position="256"/>
    </location>
</feature>
<gene>
    <name evidence="10" type="ORF">C8P66_101357</name>
</gene>
<evidence type="ECO:0000256" key="1">
    <source>
        <dbReference type="ARBA" id="ARBA00004429"/>
    </source>
</evidence>
<dbReference type="PANTHER" id="PTHR43357:SF4">
    <property type="entry name" value="INNER MEMBRANE ABC TRANSPORTER PERMEASE PROTEIN YDCV"/>
    <property type="match status" value="1"/>
</dbReference>
<organism evidence="10 11">
    <name type="scientific">Humitalea rosea</name>
    <dbReference type="NCBI Taxonomy" id="990373"/>
    <lineage>
        <taxon>Bacteria</taxon>
        <taxon>Pseudomonadati</taxon>
        <taxon>Pseudomonadota</taxon>
        <taxon>Alphaproteobacteria</taxon>
        <taxon>Acetobacterales</taxon>
        <taxon>Roseomonadaceae</taxon>
        <taxon>Humitalea</taxon>
    </lineage>
</organism>
<dbReference type="SUPFAM" id="SSF161098">
    <property type="entry name" value="MetI-like"/>
    <property type="match status" value="2"/>
</dbReference>
<evidence type="ECO:0000313" key="11">
    <source>
        <dbReference type="Proteomes" id="UP000249688"/>
    </source>
</evidence>
<feature type="transmembrane region" description="Helical" evidence="8">
    <location>
        <begin position="80"/>
        <end position="105"/>
    </location>
</feature>
<dbReference type="RefSeq" id="WP_245903148.1">
    <property type="nucleotide sequence ID" value="NZ_QKYU01000001.1"/>
</dbReference>
<dbReference type="CDD" id="cd06261">
    <property type="entry name" value="TM_PBP2"/>
    <property type="match status" value="1"/>
</dbReference>
<feature type="transmembrane region" description="Helical" evidence="8">
    <location>
        <begin position="295"/>
        <end position="313"/>
    </location>
</feature>
<feature type="transmembrane region" description="Helical" evidence="8">
    <location>
        <begin position="49"/>
        <end position="73"/>
    </location>
</feature>
<comment type="caution">
    <text evidence="10">The sequence shown here is derived from an EMBL/GenBank/DDBJ whole genome shotgun (WGS) entry which is preliminary data.</text>
</comment>
<dbReference type="AlphaFoldDB" id="A0A2W7JF68"/>
<dbReference type="GO" id="GO:0055085">
    <property type="term" value="P:transmembrane transport"/>
    <property type="evidence" value="ECO:0007669"/>
    <property type="project" value="InterPro"/>
</dbReference>
<comment type="similarity">
    <text evidence="8">Belongs to the binding-protein-dependent transport system permease family.</text>
</comment>